<evidence type="ECO:0000313" key="2">
    <source>
        <dbReference type="EMBL" id="CAA9254725.1"/>
    </source>
</evidence>
<feature type="compositionally biased region" description="Polar residues" evidence="1">
    <location>
        <begin position="1"/>
        <end position="10"/>
    </location>
</feature>
<evidence type="ECO:0000256" key="1">
    <source>
        <dbReference type="SAM" id="MobiDB-lite"/>
    </source>
</evidence>
<reference evidence="2" key="1">
    <citation type="submission" date="2020-02" db="EMBL/GenBank/DDBJ databases">
        <authorList>
            <person name="Meier V. D."/>
        </authorList>
    </citation>
    <scope>NUCLEOTIDE SEQUENCE</scope>
    <source>
        <strain evidence="2">AVDCRST_MAG04</strain>
    </source>
</reference>
<sequence>AAPRASSTGAGQARRLLRHRPAASCTSARKPRPPRRDFFSIQQGHARAPRPGTMLRRRPDPGRPASRRVGQCHAPAAERGRGGAGGLGQGRRRRRPGRARGAGPLRRRAAALRRDRPGAVGCGRGSDGLRRALPALGQAGPGLRRRAGRRRGNDDAAAL</sequence>
<dbReference type="AlphaFoldDB" id="A0A6J4IMR2"/>
<name>A0A6J4IMR2_9PROT</name>
<feature type="non-terminal residue" evidence="2">
    <location>
        <position position="1"/>
    </location>
</feature>
<organism evidence="2">
    <name type="scientific">uncultured Acetobacteraceae bacterium</name>
    <dbReference type="NCBI Taxonomy" id="169975"/>
    <lineage>
        <taxon>Bacteria</taxon>
        <taxon>Pseudomonadati</taxon>
        <taxon>Pseudomonadota</taxon>
        <taxon>Alphaproteobacteria</taxon>
        <taxon>Acetobacterales</taxon>
        <taxon>Acetobacteraceae</taxon>
        <taxon>environmental samples</taxon>
    </lineage>
</organism>
<dbReference type="EMBL" id="CADCTL010000162">
    <property type="protein sequence ID" value="CAA9254725.1"/>
    <property type="molecule type" value="Genomic_DNA"/>
</dbReference>
<accession>A0A6J4IMR2</accession>
<feature type="non-terminal residue" evidence="2">
    <location>
        <position position="159"/>
    </location>
</feature>
<protein>
    <submittedName>
        <fullName evidence="2">Uncharacterized protein</fullName>
    </submittedName>
</protein>
<proteinExistence type="predicted"/>
<gene>
    <name evidence="2" type="ORF">AVDCRST_MAG04-2304</name>
</gene>
<feature type="region of interest" description="Disordered" evidence="1">
    <location>
        <begin position="1"/>
        <end position="159"/>
    </location>
</feature>